<dbReference type="PIRSF" id="PIRSF006092">
    <property type="entry name" value="GreA_GreB"/>
    <property type="match status" value="1"/>
</dbReference>
<feature type="domain" description="Transcription elongation factor GreA/GreB C-terminal" evidence="7">
    <location>
        <begin position="96"/>
        <end position="170"/>
    </location>
</feature>
<feature type="domain" description="Transcription elongation factor GreA/GreB N-terminal" evidence="8">
    <location>
        <begin position="21"/>
        <end position="89"/>
    </location>
</feature>
<dbReference type="InterPro" id="IPR023459">
    <property type="entry name" value="Tscrpt_elong_fac_GreA/B_fam"/>
</dbReference>
<evidence type="ECO:0000256" key="3">
    <source>
        <dbReference type="ARBA" id="ARBA00023163"/>
    </source>
</evidence>
<dbReference type="SUPFAM" id="SSF54534">
    <property type="entry name" value="FKBP-like"/>
    <property type="match status" value="1"/>
</dbReference>
<name>X1N850_9ZZZZ</name>
<dbReference type="PANTHER" id="PTHR30437">
    <property type="entry name" value="TRANSCRIPTION ELONGATION FACTOR GREA"/>
    <property type="match status" value="1"/>
</dbReference>
<dbReference type="GO" id="GO:0070063">
    <property type="term" value="F:RNA polymerase binding"/>
    <property type="evidence" value="ECO:0007669"/>
    <property type="project" value="InterPro"/>
</dbReference>
<feature type="compositionally biased region" description="Polar residues" evidence="6">
    <location>
        <begin position="8"/>
        <end position="21"/>
    </location>
</feature>
<evidence type="ECO:0000256" key="1">
    <source>
        <dbReference type="ARBA" id="ARBA00023015"/>
    </source>
</evidence>
<dbReference type="InterPro" id="IPR036805">
    <property type="entry name" value="Tscrpt_elong_fac_GreA/B_N_sf"/>
</dbReference>
<dbReference type="AlphaFoldDB" id="X1N850"/>
<dbReference type="PANTHER" id="PTHR30437:SF4">
    <property type="entry name" value="TRANSCRIPTION ELONGATION FACTOR GREA"/>
    <property type="match status" value="1"/>
</dbReference>
<evidence type="ECO:0000259" key="8">
    <source>
        <dbReference type="Pfam" id="PF03449"/>
    </source>
</evidence>
<feature type="coiled-coil region" evidence="5">
    <location>
        <begin position="27"/>
        <end position="83"/>
    </location>
</feature>
<evidence type="ECO:0000256" key="2">
    <source>
        <dbReference type="ARBA" id="ARBA00023125"/>
    </source>
</evidence>
<feature type="region of interest" description="Disordered" evidence="6">
    <location>
        <begin position="1"/>
        <end position="21"/>
    </location>
</feature>
<evidence type="ECO:0000256" key="6">
    <source>
        <dbReference type="SAM" id="MobiDB-lite"/>
    </source>
</evidence>
<dbReference type="InterPro" id="IPR028624">
    <property type="entry name" value="Tscrpt_elong_fac_GreA/B"/>
</dbReference>
<evidence type="ECO:0000313" key="9">
    <source>
        <dbReference type="EMBL" id="GAI23000.1"/>
    </source>
</evidence>
<dbReference type="Pfam" id="PF03449">
    <property type="entry name" value="GreA_GreB_N"/>
    <property type="match status" value="1"/>
</dbReference>
<protein>
    <recommendedName>
        <fullName evidence="10">Transcription elongation factor GreA</fullName>
    </recommendedName>
</protein>
<comment type="caution">
    <text evidence="9">The sequence shown here is derived from an EMBL/GenBank/DDBJ whole genome shotgun (WGS) entry which is preliminary data.</text>
</comment>
<evidence type="ECO:0000256" key="4">
    <source>
        <dbReference type="ARBA" id="ARBA00024916"/>
    </source>
</evidence>
<evidence type="ECO:0008006" key="10">
    <source>
        <dbReference type="Google" id="ProtNLM"/>
    </source>
</evidence>
<dbReference type="GO" id="GO:0032784">
    <property type="term" value="P:regulation of DNA-templated transcription elongation"/>
    <property type="evidence" value="ECO:0007669"/>
    <property type="project" value="InterPro"/>
</dbReference>
<dbReference type="InterPro" id="IPR001437">
    <property type="entry name" value="Tscrpt_elong_fac_GreA/B_C"/>
</dbReference>
<dbReference type="InterPro" id="IPR022691">
    <property type="entry name" value="Tscrpt_elong_fac_GreA/B_N"/>
</dbReference>
<keyword evidence="3" id="KW-0804">Transcription</keyword>
<comment type="function">
    <text evidence="4">Necessary for efficient RNA polymerase transcription elongation past template-encoded arresting sites. The arresting sites in DNA have the property of trapping a certain fraction of elongating RNA polymerases that pass through, resulting in locked ternary complexes. Cleavage of the nascent transcript by cleavage factors such as GreA or GreB allows the resumption of elongation from the new 3'terminus. GreA releases sequences of 2 to 3 nucleotides.</text>
</comment>
<dbReference type="GO" id="GO:0003677">
    <property type="term" value="F:DNA binding"/>
    <property type="evidence" value="ECO:0007669"/>
    <property type="project" value="UniProtKB-KW"/>
</dbReference>
<organism evidence="9">
    <name type="scientific">marine sediment metagenome</name>
    <dbReference type="NCBI Taxonomy" id="412755"/>
    <lineage>
        <taxon>unclassified sequences</taxon>
        <taxon>metagenomes</taxon>
        <taxon>ecological metagenomes</taxon>
    </lineage>
</organism>
<keyword evidence="2" id="KW-0238">DNA-binding</keyword>
<evidence type="ECO:0000259" key="7">
    <source>
        <dbReference type="Pfam" id="PF01272"/>
    </source>
</evidence>
<reference evidence="9" key="1">
    <citation type="journal article" date="2014" name="Front. Microbiol.">
        <title>High frequency of phylogenetically diverse reductive dehalogenase-homologous genes in deep subseafloor sedimentary metagenomes.</title>
        <authorList>
            <person name="Kawai M."/>
            <person name="Futagami T."/>
            <person name="Toyoda A."/>
            <person name="Takaki Y."/>
            <person name="Nishi S."/>
            <person name="Hori S."/>
            <person name="Arai W."/>
            <person name="Tsubouchi T."/>
            <person name="Morono Y."/>
            <person name="Uchiyama I."/>
            <person name="Ito T."/>
            <person name="Fujiyama A."/>
            <person name="Inagaki F."/>
            <person name="Takami H."/>
        </authorList>
    </citation>
    <scope>NUCLEOTIDE SEQUENCE</scope>
    <source>
        <strain evidence="9">Expedition CK06-06</strain>
    </source>
</reference>
<sequence length="173" mass="19165">MKRPSYKATASSQQNDKASITLTTEGHTKLQAELANLKSQRTNVTQELRRAAADKDFRENAPLSAAREYKSHLEGRIQELESTLKSSKVMPKNQSTAKIKVGDTVTLHDLSSDKRLHYTLVHPREASPAKGRISIASPVGKSLLDKEEGQTIEVTAPAGTFSYRIEDIQYEAQ</sequence>
<dbReference type="FunFam" id="1.10.287.180:FF:000001">
    <property type="entry name" value="Transcription elongation factor GreA"/>
    <property type="match status" value="1"/>
</dbReference>
<dbReference type="Pfam" id="PF01272">
    <property type="entry name" value="GreA_GreB"/>
    <property type="match status" value="1"/>
</dbReference>
<dbReference type="FunFam" id="3.10.50.30:FF:000001">
    <property type="entry name" value="Transcription elongation factor GreA"/>
    <property type="match status" value="1"/>
</dbReference>
<accession>X1N850</accession>
<dbReference type="HAMAP" id="MF_00105">
    <property type="entry name" value="GreA_GreB"/>
    <property type="match status" value="1"/>
</dbReference>
<gene>
    <name evidence="9" type="ORF">S06H3_27700</name>
</gene>
<dbReference type="GO" id="GO:0006354">
    <property type="term" value="P:DNA-templated transcription elongation"/>
    <property type="evidence" value="ECO:0007669"/>
    <property type="project" value="TreeGrafter"/>
</dbReference>
<dbReference type="Gene3D" id="1.10.287.180">
    <property type="entry name" value="Transcription elongation factor, GreA/GreB, N-terminal domain"/>
    <property type="match status" value="1"/>
</dbReference>
<proteinExistence type="inferred from homology"/>
<dbReference type="Gene3D" id="3.10.50.30">
    <property type="entry name" value="Transcription elongation factor, GreA/GreB, C-terminal domain"/>
    <property type="match status" value="1"/>
</dbReference>
<dbReference type="EMBL" id="BARV01016091">
    <property type="protein sequence ID" value="GAI23000.1"/>
    <property type="molecule type" value="Genomic_DNA"/>
</dbReference>
<evidence type="ECO:0000256" key="5">
    <source>
        <dbReference type="SAM" id="Coils"/>
    </source>
</evidence>
<dbReference type="SUPFAM" id="SSF46557">
    <property type="entry name" value="GreA transcript cleavage protein, N-terminal domain"/>
    <property type="match status" value="1"/>
</dbReference>
<keyword evidence="5" id="KW-0175">Coiled coil</keyword>
<keyword evidence="1" id="KW-0805">Transcription regulation</keyword>
<dbReference type="InterPro" id="IPR036953">
    <property type="entry name" value="GreA/GreB_C_sf"/>
</dbReference>